<evidence type="ECO:0000313" key="2">
    <source>
        <dbReference type="EMBL" id="CAA9301428.1"/>
    </source>
</evidence>
<dbReference type="AlphaFoldDB" id="A0A6J4KDQ4"/>
<accession>A0A6J4KDQ4</accession>
<evidence type="ECO:0000256" key="1">
    <source>
        <dbReference type="SAM" id="MobiDB-lite"/>
    </source>
</evidence>
<name>A0A6J4KDQ4_9BACT</name>
<sequence length="51" mass="5445">PGADDGGRGDQRIGRGVPGRRPRRGRGRRHRAAHRIAARGARSAPPGAERI</sequence>
<feature type="compositionally biased region" description="Basic residues" evidence="1">
    <location>
        <begin position="18"/>
        <end position="37"/>
    </location>
</feature>
<feature type="compositionally biased region" description="Basic and acidic residues" evidence="1">
    <location>
        <begin position="1"/>
        <end position="13"/>
    </location>
</feature>
<feature type="region of interest" description="Disordered" evidence="1">
    <location>
        <begin position="1"/>
        <end position="51"/>
    </location>
</feature>
<organism evidence="2">
    <name type="scientific">uncultured Gemmatimonadaceae bacterium</name>
    <dbReference type="NCBI Taxonomy" id="246130"/>
    <lineage>
        <taxon>Bacteria</taxon>
        <taxon>Pseudomonadati</taxon>
        <taxon>Gemmatimonadota</taxon>
        <taxon>Gemmatimonadia</taxon>
        <taxon>Gemmatimonadales</taxon>
        <taxon>Gemmatimonadaceae</taxon>
        <taxon>environmental samples</taxon>
    </lineage>
</organism>
<proteinExistence type="predicted"/>
<reference evidence="2" key="1">
    <citation type="submission" date="2020-02" db="EMBL/GenBank/DDBJ databases">
        <authorList>
            <person name="Meier V. D."/>
        </authorList>
    </citation>
    <scope>NUCLEOTIDE SEQUENCE</scope>
    <source>
        <strain evidence="2">AVDCRST_MAG40</strain>
    </source>
</reference>
<protein>
    <submittedName>
        <fullName evidence="2">Uncharacterized protein</fullName>
    </submittedName>
</protein>
<feature type="non-terminal residue" evidence="2">
    <location>
        <position position="51"/>
    </location>
</feature>
<feature type="non-terminal residue" evidence="2">
    <location>
        <position position="1"/>
    </location>
</feature>
<gene>
    <name evidence="2" type="ORF">AVDCRST_MAG40-383</name>
</gene>
<dbReference type="EMBL" id="CADCTX010000106">
    <property type="protein sequence ID" value="CAA9301428.1"/>
    <property type="molecule type" value="Genomic_DNA"/>
</dbReference>
<feature type="compositionally biased region" description="Low complexity" evidence="1">
    <location>
        <begin position="38"/>
        <end position="51"/>
    </location>
</feature>